<dbReference type="SUPFAM" id="SSF50475">
    <property type="entry name" value="FMN-binding split barrel"/>
    <property type="match status" value="1"/>
</dbReference>
<sequence length="140" mass="15775">MPQEILAFITQNPVCTLATAEGEQPHVRGFLSNIIGGKLYFTSSTAKAVGRQLRANPKVELCYLSQDFTTMLRIRAEMRAVEDRAIKQQLIETREYLAHFSADDPSFMLLSPVNGEAWFWTLADNLREAAIERVPFQPAS</sequence>
<proteinExistence type="predicted"/>
<dbReference type="Proteomes" id="UP001447842">
    <property type="component" value="Chromosome"/>
</dbReference>
<organism evidence="2 3">
    <name type="scientific">Sulfurimonas diazotrophicus</name>
    <dbReference type="NCBI Taxonomy" id="3131939"/>
    <lineage>
        <taxon>Bacteria</taxon>
        <taxon>Pseudomonadati</taxon>
        <taxon>Campylobacterota</taxon>
        <taxon>Epsilonproteobacteria</taxon>
        <taxon>Campylobacterales</taxon>
        <taxon>Sulfurimonadaceae</taxon>
        <taxon>Sulfurimonas</taxon>
    </lineage>
</organism>
<dbReference type="InterPro" id="IPR011576">
    <property type="entry name" value="Pyridox_Oxase_N"/>
</dbReference>
<evidence type="ECO:0000259" key="1">
    <source>
        <dbReference type="Pfam" id="PF01243"/>
    </source>
</evidence>
<dbReference type="Pfam" id="PF01243">
    <property type="entry name" value="PNPOx_N"/>
    <property type="match status" value="1"/>
</dbReference>
<accession>A0ABZ3H7E6</accession>
<evidence type="ECO:0000313" key="3">
    <source>
        <dbReference type="Proteomes" id="UP001447842"/>
    </source>
</evidence>
<dbReference type="PANTHER" id="PTHR34818">
    <property type="entry name" value="PROTEIN BLI-3"/>
    <property type="match status" value="1"/>
</dbReference>
<feature type="domain" description="Pyridoxamine 5'-phosphate oxidase N-terminal" evidence="1">
    <location>
        <begin position="1"/>
        <end position="102"/>
    </location>
</feature>
<dbReference type="RefSeq" id="WP_345972012.1">
    <property type="nucleotide sequence ID" value="NZ_CP147920.1"/>
</dbReference>
<gene>
    <name evidence="2" type="ORF">WCY31_08210</name>
</gene>
<protein>
    <submittedName>
        <fullName evidence="2">Pyridoxamine 5'-phosphate oxidase family protein</fullName>
    </submittedName>
</protein>
<evidence type="ECO:0000313" key="2">
    <source>
        <dbReference type="EMBL" id="XAU14239.1"/>
    </source>
</evidence>
<name>A0ABZ3H7E6_9BACT</name>
<dbReference type="InterPro" id="IPR012349">
    <property type="entry name" value="Split_barrel_FMN-bd"/>
</dbReference>
<dbReference type="InterPro" id="IPR052917">
    <property type="entry name" value="Stress-Dev_Protein"/>
</dbReference>
<reference evidence="2 3" key="1">
    <citation type="submission" date="2024-03" db="EMBL/GenBank/DDBJ databases">
        <title>Sulfurimonas sp. HSL3-1.</title>
        <authorList>
            <person name="Wang S."/>
        </authorList>
    </citation>
    <scope>NUCLEOTIDE SEQUENCE [LARGE SCALE GENOMIC DNA]</scope>
    <source>
        <strain evidence="2 3">HSL3-1</strain>
    </source>
</reference>
<dbReference type="PANTHER" id="PTHR34818:SF1">
    <property type="entry name" value="PROTEIN BLI-3"/>
    <property type="match status" value="1"/>
</dbReference>
<dbReference type="EMBL" id="CP147920">
    <property type="protein sequence ID" value="XAU14239.1"/>
    <property type="molecule type" value="Genomic_DNA"/>
</dbReference>
<keyword evidence="3" id="KW-1185">Reference proteome</keyword>
<dbReference type="Gene3D" id="2.30.110.10">
    <property type="entry name" value="Electron Transport, Fmn-binding Protein, Chain A"/>
    <property type="match status" value="1"/>
</dbReference>